<dbReference type="GO" id="GO:0005829">
    <property type="term" value="C:cytosol"/>
    <property type="evidence" value="ECO:0007669"/>
    <property type="project" value="UniProtKB-SubCell"/>
</dbReference>
<evidence type="ECO:0000313" key="8">
    <source>
        <dbReference type="EMBL" id="KAB7502767.1"/>
    </source>
</evidence>
<dbReference type="Pfam" id="PF00753">
    <property type="entry name" value="Lactamase_B"/>
    <property type="match status" value="1"/>
</dbReference>
<comment type="subunit">
    <text evidence="2">Homodimer.</text>
</comment>
<evidence type="ECO:0000313" key="9">
    <source>
        <dbReference type="Proteomes" id="UP000326759"/>
    </source>
</evidence>
<evidence type="ECO:0000256" key="5">
    <source>
        <dbReference type="ARBA" id="ARBA00044690"/>
    </source>
</evidence>
<keyword evidence="9" id="KW-1185">Reference proteome</keyword>
<evidence type="ECO:0000256" key="4">
    <source>
        <dbReference type="ARBA" id="ARBA00032988"/>
    </source>
</evidence>
<accession>A0A5N5T901</accession>
<dbReference type="PANTHER" id="PTHR23200">
    <property type="entry name" value="METALLO-BETA-LACTAMASE DOMAIN-CONTAINING PROTEIN 1"/>
    <property type="match status" value="1"/>
</dbReference>
<sequence>MNSVHILYDGYSYKEGNKMFANCTCTLIKGEKNILIDCMTAWDKDKIIEGLAKHGLEPSSIDYAIATHGHSDHLGNLNLFLEATHIVGFTISKNNEFFDHSFDKGEPYVITDDIKVVPTPGHTSDDISIYITIRDNERNQTKLCVVTGA</sequence>
<dbReference type="InterPro" id="IPR001279">
    <property type="entry name" value="Metallo-B-lactamas"/>
</dbReference>
<organism evidence="8 9">
    <name type="scientific">Armadillidium nasatum</name>
    <dbReference type="NCBI Taxonomy" id="96803"/>
    <lineage>
        <taxon>Eukaryota</taxon>
        <taxon>Metazoa</taxon>
        <taxon>Ecdysozoa</taxon>
        <taxon>Arthropoda</taxon>
        <taxon>Crustacea</taxon>
        <taxon>Multicrustacea</taxon>
        <taxon>Malacostraca</taxon>
        <taxon>Eumalacostraca</taxon>
        <taxon>Peracarida</taxon>
        <taxon>Isopoda</taxon>
        <taxon>Oniscidea</taxon>
        <taxon>Crinocheta</taxon>
        <taxon>Armadillidiidae</taxon>
        <taxon>Armadillidium</taxon>
    </lineage>
</organism>
<feature type="domain" description="Metallo-beta-lactamase" evidence="7">
    <location>
        <begin position="22"/>
        <end position="149"/>
    </location>
</feature>
<evidence type="ECO:0000259" key="7">
    <source>
        <dbReference type="SMART" id="SM00849"/>
    </source>
</evidence>
<evidence type="ECO:0000256" key="3">
    <source>
        <dbReference type="ARBA" id="ARBA00014856"/>
    </source>
</evidence>
<dbReference type="SMART" id="SM00849">
    <property type="entry name" value="Lactamase_B"/>
    <property type="match status" value="1"/>
</dbReference>
<dbReference type="EMBL" id="SEYY01006760">
    <property type="protein sequence ID" value="KAB7502767.1"/>
    <property type="molecule type" value="Genomic_DNA"/>
</dbReference>
<comment type="catalytic activity">
    <reaction evidence="5">
        <text>a ribonucleotidyl-ribonucleotide-RNA + H2O = a 3'-end ribonucleotide-RNA + a 5'-end 5'-phospho-ribonucleoside-RNA + H(+)</text>
        <dbReference type="Rhea" id="RHEA:68096"/>
        <dbReference type="Rhea" id="RHEA-COMP:15179"/>
        <dbReference type="Rhea" id="RHEA-COMP:17355"/>
        <dbReference type="Rhea" id="RHEA-COMP:17428"/>
        <dbReference type="ChEBI" id="CHEBI:15377"/>
        <dbReference type="ChEBI" id="CHEBI:15378"/>
        <dbReference type="ChEBI" id="CHEBI:74896"/>
        <dbReference type="ChEBI" id="CHEBI:138282"/>
        <dbReference type="ChEBI" id="CHEBI:173118"/>
    </reaction>
    <physiologicalReaction direction="left-to-right" evidence="5">
        <dbReference type="Rhea" id="RHEA:68097"/>
    </physiologicalReaction>
</comment>
<dbReference type="InterPro" id="IPR036866">
    <property type="entry name" value="RibonucZ/Hydroxyglut_hydro"/>
</dbReference>
<dbReference type="Gene3D" id="3.60.15.10">
    <property type="entry name" value="Ribonuclease Z/Hydroxyacylglutathione hydrolase-like"/>
    <property type="match status" value="1"/>
</dbReference>
<dbReference type="Proteomes" id="UP000326759">
    <property type="component" value="Unassembled WGS sequence"/>
</dbReference>
<gene>
    <name evidence="8" type="primary">mblac1</name>
    <name evidence="8" type="ORF">Anas_01589</name>
</gene>
<comment type="caution">
    <text evidence="8">The sequence shown here is derived from an EMBL/GenBank/DDBJ whole genome shotgun (WGS) entry which is preliminary data.</text>
</comment>
<reference evidence="8 9" key="1">
    <citation type="journal article" date="2019" name="PLoS Biol.">
        <title>Sex chromosomes control vertical transmission of feminizing Wolbachia symbionts in an isopod.</title>
        <authorList>
            <person name="Becking T."/>
            <person name="Chebbi M.A."/>
            <person name="Giraud I."/>
            <person name="Moumen B."/>
            <person name="Laverre T."/>
            <person name="Caubet Y."/>
            <person name="Peccoud J."/>
            <person name="Gilbert C."/>
            <person name="Cordaux R."/>
        </authorList>
    </citation>
    <scope>NUCLEOTIDE SEQUENCE [LARGE SCALE GENOMIC DNA]</scope>
    <source>
        <strain evidence="8">ANa2</strain>
        <tissue evidence="8">Whole body excluding digestive tract and cuticle</tissue>
    </source>
</reference>
<dbReference type="GO" id="GO:0031123">
    <property type="term" value="P:RNA 3'-end processing"/>
    <property type="evidence" value="ECO:0007669"/>
    <property type="project" value="UniProtKB-ARBA"/>
</dbReference>
<proteinExistence type="predicted"/>
<name>A0A5N5T901_9CRUS</name>
<dbReference type="PANTHER" id="PTHR23200:SF48">
    <property type="entry name" value="METALLO-BETA-LACTAMASE DOMAIN-CONTAINING PROTEIN 1"/>
    <property type="match status" value="1"/>
</dbReference>
<dbReference type="SUPFAM" id="SSF56281">
    <property type="entry name" value="Metallo-hydrolase/oxidoreductase"/>
    <property type="match status" value="1"/>
</dbReference>
<evidence type="ECO:0000256" key="2">
    <source>
        <dbReference type="ARBA" id="ARBA00011738"/>
    </source>
</evidence>
<dbReference type="CDD" id="cd07711">
    <property type="entry name" value="MBLAC1-like_MBL-fold"/>
    <property type="match status" value="1"/>
</dbReference>
<dbReference type="AlphaFoldDB" id="A0A5N5T901"/>
<evidence type="ECO:0000256" key="1">
    <source>
        <dbReference type="ARBA" id="ARBA00004514"/>
    </source>
</evidence>
<protein>
    <recommendedName>
        <fullName evidence="3">Metallo-beta-lactamase domain-containing protein 1</fullName>
    </recommendedName>
    <alternativeName>
        <fullName evidence="4">Endoribonuclease MBLAC1</fullName>
    </alternativeName>
</protein>
<dbReference type="InterPro" id="IPR039344">
    <property type="entry name" value="MBLAC1"/>
</dbReference>
<comment type="subcellular location">
    <subcellularLocation>
        <location evidence="1">Cytoplasm</location>
        <location evidence="1">Cytosol</location>
    </subcellularLocation>
</comment>
<comment type="function">
    <text evidence="6">Endoribonuclease that catalyzes the hydrolysis of histone-coding pre-mRNA 3'-end. Involved in histone pre-mRNA processing during the S-phase of the cell cycle, which is required for entering/progressing through S-phase. Cleaves histone pre-mRNA at a major and a minor cleavage site after the 5'-ACCCA-3' and the 5'-ACCCACA-3' sequence, respectively, and located downstream of the stem-loop. May require the presence of the HDE element located at the histone pre-RNA 3'-end to avoid non-specific cleavage.</text>
</comment>
<dbReference type="OrthoDB" id="10250730at2759"/>
<evidence type="ECO:0000256" key="6">
    <source>
        <dbReference type="ARBA" id="ARBA00045869"/>
    </source>
</evidence>